<keyword evidence="3" id="KW-1185">Reference proteome</keyword>
<dbReference type="SUPFAM" id="SSF158682">
    <property type="entry name" value="TerB-like"/>
    <property type="match status" value="1"/>
</dbReference>
<evidence type="ECO:0000259" key="1">
    <source>
        <dbReference type="Pfam" id="PF05099"/>
    </source>
</evidence>
<sequence length="186" mass="20656">MCYPGDDDRPACRIRGRISRGRVAVCLADCVRAAHGWGMIDALRTLFRPDAAPRHDVPADIAVAALLVDAAKADDVYKPEERLSVVALLKAMFNLETPEAEMLCEKGEAAQAEAADIVRFTRVVKFGLEEPERLRLIEALWEIVLIDHERDPDEDALLRRLAPLLAVSDHDSAAARHRVLSRQGEQ</sequence>
<feature type="domain" description="Co-chaperone DjlA N-terminal" evidence="1">
    <location>
        <begin position="61"/>
        <end position="177"/>
    </location>
</feature>
<reference evidence="2 3" key="1">
    <citation type="submission" date="2018-05" db="EMBL/GenBank/DDBJ databases">
        <title>Pararhodobacter marina sp. nov., isolated from deep-sea water of the Indian Ocean.</title>
        <authorList>
            <person name="Lai Q.Sr."/>
            <person name="Liu X."/>
            <person name="Shao Z."/>
        </authorList>
    </citation>
    <scope>NUCLEOTIDE SEQUENCE [LARGE SCALE GENOMIC DNA]</scope>
    <source>
        <strain evidence="2 3">CIC4N-9</strain>
    </source>
</reference>
<dbReference type="EMBL" id="QEYD01000013">
    <property type="protein sequence ID" value="PWE27016.1"/>
    <property type="molecule type" value="Genomic_DNA"/>
</dbReference>
<dbReference type="InterPro" id="IPR029024">
    <property type="entry name" value="TerB-like"/>
</dbReference>
<dbReference type="Gene3D" id="1.10.3680.10">
    <property type="entry name" value="TerB-like"/>
    <property type="match status" value="1"/>
</dbReference>
<accession>A0A2U2C552</accession>
<proteinExistence type="predicted"/>
<dbReference type="AlphaFoldDB" id="A0A2U2C552"/>
<gene>
    <name evidence="2" type="ORF">C4N9_18600</name>
</gene>
<protein>
    <recommendedName>
        <fullName evidence="1">Co-chaperone DjlA N-terminal domain-containing protein</fullName>
    </recommendedName>
</protein>
<dbReference type="CDD" id="cd07313">
    <property type="entry name" value="terB_like_2"/>
    <property type="match status" value="1"/>
</dbReference>
<organism evidence="2 3">
    <name type="scientific">Pararhodobacter marinus</name>
    <dbReference type="NCBI Taxonomy" id="2184063"/>
    <lineage>
        <taxon>Bacteria</taxon>
        <taxon>Pseudomonadati</taxon>
        <taxon>Pseudomonadota</taxon>
        <taxon>Alphaproteobacteria</taxon>
        <taxon>Rhodobacterales</taxon>
        <taxon>Paracoccaceae</taxon>
        <taxon>Pararhodobacter</taxon>
    </lineage>
</organism>
<name>A0A2U2C552_9RHOB</name>
<dbReference type="OrthoDB" id="5402150at2"/>
<evidence type="ECO:0000313" key="2">
    <source>
        <dbReference type="EMBL" id="PWE27016.1"/>
    </source>
</evidence>
<dbReference type="Proteomes" id="UP000244940">
    <property type="component" value="Unassembled WGS sequence"/>
</dbReference>
<dbReference type="Pfam" id="PF05099">
    <property type="entry name" value="TerB"/>
    <property type="match status" value="1"/>
</dbReference>
<comment type="caution">
    <text evidence="2">The sequence shown here is derived from an EMBL/GenBank/DDBJ whole genome shotgun (WGS) entry which is preliminary data.</text>
</comment>
<dbReference type="InterPro" id="IPR007791">
    <property type="entry name" value="DjlA_N"/>
</dbReference>
<evidence type="ECO:0000313" key="3">
    <source>
        <dbReference type="Proteomes" id="UP000244940"/>
    </source>
</evidence>